<evidence type="ECO:0000256" key="9">
    <source>
        <dbReference type="ARBA" id="ARBA00023136"/>
    </source>
</evidence>
<evidence type="ECO:0000256" key="2">
    <source>
        <dbReference type="ARBA" id="ARBA00006375"/>
    </source>
</evidence>
<keyword evidence="4 10" id="KW-0812">Transmembrane</keyword>
<evidence type="ECO:0000256" key="5">
    <source>
        <dbReference type="ARBA" id="ARBA00022737"/>
    </source>
</evidence>
<evidence type="ECO:0000256" key="10">
    <source>
        <dbReference type="PROSITE-ProRule" id="PRU00282"/>
    </source>
</evidence>
<evidence type="ECO:0000256" key="7">
    <source>
        <dbReference type="ARBA" id="ARBA00022989"/>
    </source>
</evidence>
<keyword evidence="8" id="KW-0496">Mitochondrion</keyword>
<reference evidence="14" key="1">
    <citation type="submission" date="2025-08" db="UniProtKB">
        <authorList>
            <consortium name="RefSeq"/>
        </authorList>
    </citation>
    <scope>IDENTIFICATION</scope>
</reference>
<keyword evidence="6" id="KW-1000">Mitochondrion outer membrane</keyword>
<organism evidence="13 14">
    <name type="scientific">Hydra vulgaris</name>
    <name type="common">Hydra</name>
    <name type="synonym">Hydra attenuata</name>
    <dbReference type="NCBI Taxonomy" id="6087"/>
    <lineage>
        <taxon>Eukaryota</taxon>
        <taxon>Metazoa</taxon>
        <taxon>Cnidaria</taxon>
        <taxon>Hydrozoa</taxon>
        <taxon>Hydroidolina</taxon>
        <taxon>Anthoathecata</taxon>
        <taxon>Aplanulata</taxon>
        <taxon>Hydridae</taxon>
        <taxon>Hydra</taxon>
    </lineage>
</organism>
<protein>
    <submittedName>
        <fullName evidence="14">Mitochondrial outer membrane protein SLC25A46 isoform X2</fullName>
    </submittedName>
</protein>
<comment type="subcellular location">
    <subcellularLocation>
        <location evidence="1">Mitochondrion outer membrane</location>
        <topology evidence="1">Multi-pass membrane protein</topology>
    </subcellularLocation>
</comment>
<dbReference type="Proteomes" id="UP001652625">
    <property type="component" value="Chromosome 13"/>
</dbReference>
<dbReference type="InterPro" id="IPR023395">
    <property type="entry name" value="MCP_dom_sf"/>
</dbReference>
<evidence type="ECO:0000256" key="8">
    <source>
        <dbReference type="ARBA" id="ARBA00023128"/>
    </source>
</evidence>
<feature type="repeat" description="Solcar" evidence="10">
    <location>
        <begin position="274"/>
        <end position="376"/>
    </location>
</feature>
<dbReference type="PROSITE" id="PS50920">
    <property type="entry name" value="SOLCAR"/>
    <property type="match status" value="1"/>
</dbReference>
<evidence type="ECO:0000256" key="6">
    <source>
        <dbReference type="ARBA" id="ARBA00022787"/>
    </source>
</evidence>
<feature type="transmembrane region" description="Helical" evidence="12">
    <location>
        <begin position="226"/>
        <end position="245"/>
    </location>
</feature>
<sequence length="376" mass="43170">MVFRHFFNMIGDTEDDEMSKKVVSNQDIQNEFLSELACKVNNYDNFDAINPKEKSDNLSRVSGFALGVGSLYIQETLGYPFIVLRRQCQLNNRSVRYHILPFSLFPVLTKIHQKQGFGVFWKGWGSSCLLNGSIIFIEMVLTEVVHIPRQSNPNQMESKKNWKAVITHELLKGLSFFITLPLYSACFVDTVQTNALGETRSVFAFLGDAFHRLVGSYTSRGHGRLLPMYTLIFPSIVYFMVRYILKSFITYHFMRINKKRLNIEEQVSEESMKKIYYSELMSNICASFLTEVFMFPFETVIVRLHLQGTRTIIDDTDKGIGVVPLCTNYGSVMDCIKTIRREEGYAGFFKGFGALILQYVVQSAIVKLACPIYNYL</sequence>
<dbReference type="Gene3D" id="1.50.40.10">
    <property type="entry name" value="Mitochondrial carrier domain"/>
    <property type="match status" value="2"/>
</dbReference>
<evidence type="ECO:0000256" key="12">
    <source>
        <dbReference type="SAM" id="Phobius"/>
    </source>
</evidence>
<keyword evidence="9 10" id="KW-0472">Membrane</keyword>
<keyword evidence="3 11" id="KW-0813">Transport</keyword>
<dbReference type="Pfam" id="PF00153">
    <property type="entry name" value="Mito_carr"/>
    <property type="match status" value="2"/>
</dbReference>
<evidence type="ECO:0000313" key="13">
    <source>
        <dbReference type="Proteomes" id="UP001652625"/>
    </source>
</evidence>
<evidence type="ECO:0000256" key="4">
    <source>
        <dbReference type="ARBA" id="ARBA00022692"/>
    </source>
</evidence>
<dbReference type="PANTHER" id="PTHR21252:SF2">
    <property type="entry name" value="MITOCHONDRIAL OUTER MEMBRANE PROTEIN SLC25A46"/>
    <property type="match status" value="1"/>
</dbReference>
<gene>
    <name evidence="14" type="primary">LOC100207939</name>
</gene>
<accession>A0ABM4DER7</accession>
<keyword evidence="7 12" id="KW-1133">Transmembrane helix</keyword>
<evidence type="ECO:0000313" key="14">
    <source>
        <dbReference type="RefSeq" id="XP_065672911.1"/>
    </source>
</evidence>
<name>A0ABM4DER7_HYDVU</name>
<dbReference type="InterPro" id="IPR018108">
    <property type="entry name" value="MCP_transmembrane"/>
</dbReference>
<evidence type="ECO:0000256" key="1">
    <source>
        <dbReference type="ARBA" id="ARBA00004374"/>
    </source>
</evidence>
<dbReference type="InterPro" id="IPR039158">
    <property type="entry name" value="SLC25A46"/>
</dbReference>
<dbReference type="GeneID" id="100207939"/>
<keyword evidence="5" id="KW-0677">Repeat</keyword>
<dbReference type="PANTHER" id="PTHR21252">
    <property type="entry name" value="TB1 PROTEIN-RELATED"/>
    <property type="match status" value="1"/>
</dbReference>
<proteinExistence type="inferred from homology"/>
<comment type="similarity">
    <text evidence="2 11">Belongs to the mitochondrial carrier (TC 2.A.29) family.</text>
</comment>
<evidence type="ECO:0000256" key="11">
    <source>
        <dbReference type="RuleBase" id="RU000488"/>
    </source>
</evidence>
<dbReference type="RefSeq" id="XP_065672911.1">
    <property type="nucleotide sequence ID" value="XM_065816839.1"/>
</dbReference>
<dbReference type="SUPFAM" id="SSF103506">
    <property type="entry name" value="Mitochondrial carrier"/>
    <property type="match status" value="1"/>
</dbReference>
<keyword evidence="13" id="KW-1185">Reference proteome</keyword>
<evidence type="ECO:0000256" key="3">
    <source>
        <dbReference type="ARBA" id="ARBA00022448"/>
    </source>
</evidence>